<sequence length="105" mass="11404">MRMMLKAVVDTEAGNEAFRNGSMIKAIEQMVQELHPEATYFTASDDGQRSCLVVFDMADSSQIPVISEPLFHGARARVTLTPCMDLGDLQAGLSRVPADVTSRGT</sequence>
<evidence type="ECO:0000313" key="2">
    <source>
        <dbReference type="Proteomes" id="UP000239210"/>
    </source>
</evidence>
<dbReference type="OrthoDB" id="120749at2"/>
<proteinExistence type="predicted"/>
<keyword evidence="2" id="KW-1185">Reference proteome</keyword>
<dbReference type="EMBL" id="PVTG01000004">
    <property type="protein sequence ID" value="PRY50247.1"/>
    <property type="molecule type" value="Genomic_DNA"/>
</dbReference>
<dbReference type="RefSeq" id="WP_106276474.1">
    <property type="nucleotide sequence ID" value="NZ_PVTG01000004.1"/>
</dbReference>
<protein>
    <submittedName>
        <fullName evidence="1">Uncharacterized protein</fullName>
    </submittedName>
</protein>
<reference evidence="1 2" key="1">
    <citation type="submission" date="2018-03" db="EMBL/GenBank/DDBJ databases">
        <title>Genomic Encyclopedia of Archaeal and Bacterial Type Strains, Phase II (KMG-II): from individual species to whole genera.</title>
        <authorList>
            <person name="Goeker M."/>
        </authorList>
    </citation>
    <scope>NUCLEOTIDE SEQUENCE [LARGE SCALE GENOMIC DNA]</scope>
    <source>
        <strain evidence="1 2">DSM 45416</strain>
    </source>
</reference>
<organism evidence="1 2">
    <name type="scientific">Geodermatophilus tzadiensis</name>
    <dbReference type="NCBI Taxonomy" id="1137988"/>
    <lineage>
        <taxon>Bacteria</taxon>
        <taxon>Bacillati</taxon>
        <taxon>Actinomycetota</taxon>
        <taxon>Actinomycetes</taxon>
        <taxon>Geodermatophilales</taxon>
        <taxon>Geodermatophilaceae</taxon>
        <taxon>Geodermatophilus</taxon>
    </lineage>
</organism>
<accession>A0A2T0TX51</accession>
<dbReference type="AlphaFoldDB" id="A0A2T0TX51"/>
<evidence type="ECO:0000313" key="1">
    <source>
        <dbReference type="EMBL" id="PRY50247.1"/>
    </source>
</evidence>
<comment type="caution">
    <text evidence="1">The sequence shown here is derived from an EMBL/GenBank/DDBJ whole genome shotgun (WGS) entry which is preliminary data.</text>
</comment>
<dbReference type="Proteomes" id="UP000239210">
    <property type="component" value="Unassembled WGS sequence"/>
</dbReference>
<name>A0A2T0TX51_9ACTN</name>
<gene>
    <name evidence="1" type="ORF">LY71_104284</name>
</gene>